<feature type="transmembrane region" description="Helical" evidence="1">
    <location>
        <begin position="6"/>
        <end position="27"/>
    </location>
</feature>
<sequence length="69" mass="8121">MLVFSSISILLICILILIIVYYISLYYANSFILYRNRCGILTAPTDQINRSLTFREYFSILKNIYNNTI</sequence>
<gene>
    <name evidence="2" type="ORF">FpNV_087</name>
</gene>
<proteinExistence type="predicted"/>
<keyword evidence="1" id="KW-1133">Transmembrane helix</keyword>
<keyword evidence="1" id="KW-0812">Transmembrane</keyword>
<evidence type="ECO:0000256" key="1">
    <source>
        <dbReference type="SAM" id="Phobius"/>
    </source>
</evidence>
<evidence type="ECO:0000313" key="2">
    <source>
        <dbReference type="EMBL" id="XCH39332.1"/>
    </source>
</evidence>
<organism evidence="2">
    <name type="scientific">Faxonius propinquus nudivirus</name>
    <dbReference type="NCBI Taxonomy" id="3139431"/>
    <lineage>
        <taxon>Viruses</taxon>
        <taxon>Viruses incertae sedis</taxon>
        <taxon>Naldaviricetes</taxon>
        <taxon>Lefavirales</taxon>
        <taxon>Nudiviridae</taxon>
    </lineage>
</organism>
<name>A0AAU8GD19_9VIRU</name>
<dbReference type="EMBL" id="PP955094">
    <property type="protein sequence ID" value="XCH39332.1"/>
    <property type="molecule type" value="Genomic_DNA"/>
</dbReference>
<accession>A0AAU8GD19</accession>
<protein>
    <submittedName>
        <fullName evidence="2">Uncharacterized protein</fullName>
    </submittedName>
</protein>
<reference evidence="2" key="1">
    <citation type="submission" date="2024-06" db="EMBL/GenBank/DDBJ databases">
        <title>North American crayfish harbour diverse members of the Nudiviridae.</title>
        <authorList>
            <person name="Stratton C."/>
            <person name="Bojko J."/>
        </authorList>
    </citation>
    <scope>NUCLEOTIDE SEQUENCE</scope>
    <source>
        <strain evidence="2">142H</strain>
    </source>
</reference>
<keyword evidence="1" id="KW-0472">Membrane</keyword>